<dbReference type="InterPro" id="IPR053139">
    <property type="entry name" value="Surface_bspA-like"/>
</dbReference>
<reference evidence="2 3" key="1">
    <citation type="submission" date="2019-01" db="EMBL/GenBank/DDBJ databases">
        <authorList>
            <consortium name="Pathogen Informatics"/>
        </authorList>
    </citation>
    <scope>NUCLEOTIDE SEQUENCE [LARGE SCALE GENOMIC DNA]</scope>
    <source>
        <strain evidence="2 3">NCTC10122</strain>
    </source>
</reference>
<dbReference type="Gene3D" id="3.80.10.10">
    <property type="entry name" value="Ribonuclease Inhibitor"/>
    <property type="match status" value="2"/>
</dbReference>
<accession>A0A449A8B7</accession>
<dbReference type="PANTHER" id="PTHR45661:SF3">
    <property type="entry name" value="IG-LIKE DOMAIN-CONTAINING PROTEIN"/>
    <property type="match status" value="1"/>
</dbReference>
<organism evidence="2 3">
    <name type="scientific">Mycoplasmopsis bovigenitalium</name>
    <dbReference type="NCBI Taxonomy" id="2112"/>
    <lineage>
        <taxon>Bacteria</taxon>
        <taxon>Bacillati</taxon>
        <taxon>Mycoplasmatota</taxon>
        <taxon>Mycoplasmoidales</taxon>
        <taxon>Metamycoplasmataceae</taxon>
        <taxon>Mycoplasmopsis</taxon>
    </lineage>
</organism>
<proteinExistence type="predicted"/>
<protein>
    <recommendedName>
        <fullName evidence="4">Lipoprotein</fullName>
    </recommendedName>
</protein>
<feature type="chain" id="PRO_5019424960" description="Lipoprotein" evidence="1">
    <location>
        <begin position="23"/>
        <end position="358"/>
    </location>
</feature>
<dbReference type="RefSeq" id="WP_129687425.1">
    <property type="nucleotide sequence ID" value="NZ_LR214970.1"/>
</dbReference>
<evidence type="ECO:0000256" key="1">
    <source>
        <dbReference type="SAM" id="SignalP"/>
    </source>
</evidence>
<evidence type="ECO:0008006" key="4">
    <source>
        <dbReference type="Google" id="ProtNLM"/>
    </source>
</evidence>
<dbReference type="SUPFAM" id="SSF52058">
    <property type="entry name" value="L domain-like"/>
    <property type="match status" value="1"/>
</dbReference>
<dbReference type="EMBL" id="LR214970">
    <property type="protein sequence ID" value="VEU60471.1"/>
    <property type="molecule type" value="Genomic_DNA"/>
</dbReference>
<dbReference type="PANTHER" id="PTHR45661">
    <property type="entry name" value="SURFACE ANTIGEN"/>
    <property type="match status" value="1"/>
</dbReference>
<dbReference type="Proteomes" id="UP000290942">
    <property type="component" value="Chromosome"/>
</dbReference>
<dbReference type="AlphaFoldDB" id="A0A449A8B7"/>
<dbReference type="InterPro" id="IPR032675">
    <property type="entry name" value="LRR_dom_sf"/>
</dbReference>
<keyword evidence="1" id="KW-0732">Signal</keyword>
<dbReference type="Pfam" id="PF13306">
    <property type="entry name" value="LRR_5"/>
    <property type="match status" value="2"/>
</dbReference>
<evidence type="ECO:0000313" key="2">
    <source>
        <dbReference type="EMBL" id="VEU60471.1"/>
    </source>
</evidence>
<feature type="signal peptide" evidence="1">
    <location>
        <begin position="1"/>
        <end position="22"/>
    </location>
</feature>
<sequence length="358" mass="39724">MKKFNKSLLISSTPLLFTPLIATSCNLSETINGNKYVQLRSNTLIELNIPNHVTEIEPTALFLRSKLEKVTSKNIAILPKDLFRSGKDNIGANSSLKEVSFKAVKAIDNETFKGLINLEKVDMPLVTEIGDSAFENTPKLSSLFVSPISKLGKNAFKGAKSLIQFPTLTNQITELAEGVFSETALTEFSNENIIAIGNAAFKNSKIEKIIAPKVTKIGKEALMSQSLKEIKFSENAQFDPLAFGSNFAKAPQALFDQNGLLTINHTLFLINKDKVTSLIKTENRKVKEKDSEKEKEVTFTTLTLPDEITTINVEAFNQHRNKFNKLIAKGVKISDQKQLDEFKKKLNSLGITEIELAQ</sequence>
<dbReference type="PROSITE" id="PS51257">
    <property type="entry name" value="PROKAR_LIPOPROTEIN"/>
    <property type="match status" value="1"/>
</dbReference>
<dbReference type="InterPro" id="IPR026906">
    <property type="entry name" value="LRR_5"/>
</dbReference>
<evidence type="ECO:0000313" key="3">
    <source>
        <dbReference type="Proteomes" id="UP000290942"/>
    </source>
</evidence>
<gene>
    <name evidence="2" type="ORF">NCTC10122_00059</name>
</gene>
<name>A0A449A8B7_9BACT</name>